<keyword evidence="1" id="KW-1003">Cell membrane</keyword>
<evidence type="ECO:0000313" key="7">
    <source>
        <dbReference type="EMBL" id="RRD90734.1"/>
    </source>
</evidence>
<gene>
    <name evidence="7" type="ORF">EII21_03735</name>
</gene>
<organism evidence="7 8">
    <name type="scientific">Conchiformibius steedae</name>
    <dbReference type="NCBI Taxonomy" id="153493"/>
    <lineage>
        <taxon>Bacteria</taxon>
        <taxon>Pseudomonadati</taxon>
        <taxon>Pseudomonadota</taxon>
        <taxon>Betaproteobacteria</taxon>
        <taxon>Neisseriales</taxon>
        <taxon>Neisseriaceae</taxon>
        <taxon>Conchiformibius</taxon>
    </lineage>
</organism>
<dbReference type="EMBL" id="RQYC01000004">
    <property type="protein sequence ID" value="RRD90734.1"/>
    <property type="molecule type" value="Genomic_DNA"/>
</dbReference>
<dbReference type="Proteomes" id="UP000269923">
    <property type="component" value="Unassembled WGS sequence"/>
</dbReference>
<reference evidence="7 8" key="1">
    <citation type="submission" date="2018-11" db="EMBL/GenBank/DDBJ databases">
        <title>Genomes From Bacteria Associated with the Canine Oral Cavity: a Test Case for Automated Genome-Based Taxonomic Assignment.</title>
        <authorList>
            <person name="Coil D.A."/>
            <person name="Jospin G."/>
            <person name="Darling A.E."/>
            <person name="Wallis C."/>
            <person name="Davis I.J."/>
            <person name="Harris S."/>
            <person name="Eisen J.A."/>
            <person name="Holcombe L.J."/>
            <person name="O'Flynn C."/>
        </authorList>
    </citation>
    <scope>NUCLEOTIDE SEQUENCE [LARGE SCALE GENOMIC DNA]</scope>
    <source>
        <strain evidence="7 8">COT-280</strain>
    </source>
</reference>
<name>A0A3P2A5Q6_9NEIS</name>
<feature type="domain" description="Lipopolysaccharide assembly protein A" evidence="6">
    <location>
        <begin position="26"/>
        <end position="84"/>
    </location>
</feature>
<keyword evidence="3 5" id="KW-1133">Transmembrane helix</keyword>
<evidence type="ECO:0000256" key="4">
    <source>
        <dbReference type="ARBA" id="ARBA00023136"/>
    </source>
</evidence>
<protein>
    <submittedName>
        <fullName evidence="7">LapA family protein</fullName>
    </submittedName>
</protein>
<evidence type="ECO:0000256" key="2">
    <source>
        <dbReference type="ARBA" id="ARBA00022692"/>
    </source>
</evidence>
<evidence type="ECO:0000256" key="1">
    <source>
        <dbReference type="ARBA" id="ARBA00022475"/>
    </source>
</evidence>
<evidence type="ECO:0000256" key="5">
    <source>
        <dbReference type="SAM" id="Phobius"/>
    </source>
</evidence>
<accession>A0A3P2A5Q6</accession>
<dbReference type="GO" id="GO:0005886">
    <property type="term" value="C:plasma membrane"/>
    <property type="evidence" value="ECO:0007669"/>
    <property type="project" value="InterPro"/>
</dbReference>
<feature type="transmembrane region" description="Helical" evidence="5">
    <location>
        <begin position="42"/>
        <end position="68"/>
    </location>
</feature>
<dbReference type="OrthoDB" id="8606682at2"/>
<dbReference type="RefSeq" id="WP_124794302.1">
    <property type="nucleotide sequence ID" value="NZ_RQYC01000004.1"/>
</dbReference>
<sequence length="103" mass="11820">MKFFKIISLIIKLFILLLLLVLAFINTNRVNFAYLPGQEVQLPLIVVMFSMFVIGAVFGMFAMFGRILRLRSENNRLRHEVEKTARLTTQDLSAPQPIEGAHK</sequence>
<dbReference type="Pfam" id="PF06305">
    <property type="entry name" value="LapA_dom"/>
    <property type="match status" value="1"/>
</dbReference>
<keyword evidence="8" id="KW-1185">Reference proteome</keyword>
<keyword evidence="2 5" id="KW-0812">Transmembrane</keyword>
<evidence type="ECO:0000313" key="8">
    <source>
        <dbReference type="Proteomes" id="UP000269923"/>
    </source>
</evidence>
<proteinExistence type="predicted"/>
<dbReference type="InterPro" id="IPR010445">
    <property type="entry name" value="LapA_dom"/>
</dbReference>
<keyword evidence="4 5" id="KW-0472">Membrane</keyword>
<evidence type="ECO:0000259" key="6">
    <source>
        <dbReference type="Pfam" id="PF06305"/>
    </source>
</evidence>
<dbReference type="AlphaFoldDB" id="A0A3P2A5Q6"/>
<evidence type="ECO:0000256" key="3">
    <source>
        <dbReference type="ARBA" id="ARBA00022989"/>
    </source>
</evidence>
<dbReference type="STRING" id="1121352.GCA_000620925_00954"/>
<comment type="caution">
    <text evidence="7">The sequence shown here is derived from an EMBL/GenBank/DDBJ whole genome shotgun (WGS) entry which is preliminary data.</text>
</comment>